<organism evidence="1 2">
    <name type="scientific">Rhizoclosmatium globosum</name>
    <dbReference type="NCBI Taxonomy" id="329046"/>
    <lineage>
        <taxon>Eukaryota</taxon>
        <taxon>Fungi</taxon>
        <taxon>Fungi incertae sedis</taxon>
        <taxon>Chytridiomycota</taxon>
        <taxon>Chytridiomycota incertae sedis</taxon>
        <taxon>Chytridiomycetes</taxon>
        <taxon>Chytridiales</taxon>
        <taxon>Chytriomycetaceae</taxon>
        <taxon>Rhizoclosmatium</taxon>
    </lineage>
</organism>
<gene>
    <name evidence="1" type="ORF">BCR33DRAFT_182442</name>
</gene>
<keyword evidence="2" id="KW-1185">Reference proteome</keyword>
<evidence type="ECO:0000313" key="1">
    <source>
        <dbReference type="EMBL" id="ORY52955.1"/>
    </source>
</evidence>
<evidence type="ECO:0008006" key="3">
    <source>
        <dbReference type="Google" id="ProtNLM"/>
    </source>
</evidence>
<name>A0A1Y2D321_9FUNG</name>
<evidence type="ECO:0000313" key="2">
    <source>
        <dbReference type="Proteomes" id="UP000193642"/>
    </source>
</evidence>
<accession>A0A1Y2D321</accession>
<dbReference type="Proteomes" id="UP000193642">
    <property type="component" value="Unassembled WGS sequence"/>
</dbReference>
<dbReference type="AlphaFoldDB" id="A0A1Y2D321"/>
<protein>
    <recommendedName>
        <fullName evidence="3">TPR-like protein</fullName>
    </recommendedName>
</protein>
<comment type="caution">
    <text evidence="1">The sequence shown here is derived from an EMBL/GenBank/DDBJ whole genome shotgun (WGS) entry which is preliminary data.</text>
</comment>
<dbReference type="EMBL" id="MCGO01000002">
    <property type="protein sequence ID" value="ORY52955.1"/>
    <property type="molecule type" value="Genomic_DNA"/>
</dbReference>
<reference evidence="1 2" key="1">
    <citation type="submission" date="2016-07" db="EMBL/GenBank/DDBJ databases">
        <title>Pervasive Adenine N6-methylation of Active Genes in Fungi.</title>
        <authorList>
            <consortium name="DOE Joint Genome Institute"/>
            <person name="Mondo S.J."/>
            <person name="Dannebaum R.O."/>
            <person name="Kuo R.C."/>
            <person name="Labutti K."/>
            <person name="Haridas S."/>
            <person name="Kuo A."/>
            <person name="Salamov A."/>
            <person name="Ahrendt S.R."/>
            <person name="Lipzen A."/>
            <person name="Sullivan W."/>
            <person name="Andreopoulos W.B."/>
            <person name="Clum A."/>
            <person name="Lindquist E."/>
            <person name="Daum C."/>
            <person name="Ramamoorthy G.K."/>
            <person name="Gryganskyi A."/>
            <person name="Culley D."/>
            <person name="Magnuson J.K."/>
            <person name="James T.Y."/>
            <person name="O'Malley M.A."/>
            <person name="Stajich J.E."/>
            <person name="Spatafora J.W."/>
            <person name="Visel A."/>
            <person name="Grigoriev I.V."/>
        </authorList>
    </citation>
    <scope>NUCLEOTIDE SEQUENCE [LARGE SCALE GENOMIC DNA]</scope>
    <source>
        <strain evidence="1 2">JEL800</strain>
    </source>
</reference>
<proteinExistence type="predicted"/>
<dbReference type="Gene3D" id="1.25.40.10">
    <property type="entry name" value="Tetratricopeptide repeat domain"/>
    <property type="match status" value="1"/>
</dbReference>
<sequence length="131" mass="14867">MESNNLAQFVDAVVDNCPMESFEPAVATIRNILTPGHPIYTSCLKKLAKFYLDIGNYEGAQKLAFEAVKRESCEHGTESTEALYAKIILLKVYLQSMQLYEARSLADSILNAVEVNSIFWFEVMNIKERYC</sequence>
<dbReference type="InterPro" id="IPR011990">
    <property type="entry name" value="TPR-like_helical_dom_sf"/>
</dbReference>